<evidence type="ECO:0000313" key="6">
    <source>
        <dbReference type="Proteomes" id="UP000244906"/>
    </source>
</evidence>
<evidence type="ECO:0000256" key="2">
    <source>
        <dbReference type="ARBA" id="ARBA00022827"/>
    </source>
</evidence>
<dbReference type="InterPro" id="IPR016169">
    <property type="entry name" value="FAD-bd_PCMH_sub2"/>
</dbReference>
<protein>
    <submittedName>
        <fullName evidence="5">Xanthine dehydrogenase FAD-binding subunit XdhB</fullName>
    </submittedName>
</protein>
<accession>A0A2V1H3A0</accession>
<dbReference type="InterPro" id="IPR050031">
    <property type="entry name" value="XdhB_XDHase"/>
</dbReference>
<dbReference type="GO" id="GO:0002197">
    <property type="term" value="C:xanthine dehydrogenase complex"/>
    <property type="evidence" value="ECO:0007669"/>
    <property type="project" value="InterPro"/>
</dbReference>
<dbReference type="SMART" id="SM01092">
    <property type="entry name" value="CO_deh_flav_C"/>
    <property type="match status" value="1"/>
</dbReference>
<dbReference type="InterPro" id="IPR005107">
    <property type="entry name" value="CO_DH_flav_C"/>
</dbReference>
<evidence type="ECO:0000259" key="4">
    <source>
        <dbReference type="PROSITE" id="PS51387"/>
    </source>
</evidence>
<proteinExistence type="predicted"/>
<dbReference type="InterPro" id="IPR002346">
    <property type="entry name" value="Mopterin_DH_FAD-bd"/>
</dbReference>
<evidence type="ECO:0000256" key="3">
    <source>
        <dbReference type="ARBA" id="ARBA00023002"/>
    </source>
</evidence>
<organism evidence="5 6">
    <name type="scientific">Pelagibaculum spongiae</name>
    <dbReference type="NCBI Taxonomy" id="2080658"/>
    <lineage>
        <taxon>Bacteria</taxon>
        <taxon>Pseudomonadati</taxon>
        <taxon>Pseudomonadota</taxon>
        <taxon>Gammaproteobacteria</taxon>
        <taxon>Oceanospirillales</taxon>
        <taxon>Pelagibaculum</taxon>
    </lineage>
</organism>
<reference evidence="5 6" key="1">
    <citation type="submission" date="2018-04" db="EMBL/GenBank/DDBJ databases">
        <title>Thalassorhabdus spongiae gen. nov., sp. nov., isolated from a marine sponge in South-West Iceland.</title>
        <authorList>
            <person name="Knobloch S."/>
            <person name="Daussin A."/>
            <person name="Johannsson R."/>
            <person name="Marteinsson V.T."/>
        </authorList>
    </citation>
    <scope>NUCLEOTIDE SEQUENCE [LARGE SCALE GENOMIC DNA]</scope>
    <source>
        <strain evidence="5 6">Hp12</strain>
    </source>
</reference>
<dbReference type="InterPro" id="IPR036683">
    <property type="entry name" value="CO_DH_flav_C_dom_sf"/>
</dbReference>
<dbReference type="Gene3D" id="3.30.465.10">
    <property type="match status" value="1"/>
</dbReference>
<dbReference type="Proteomes" id="UP000244906">
    <property type="component" value="Unassembled WGS sequence"/>
</dbReference>
<dbReference type="RefSeq" id="WP_116685287.1">
    <property type="nucleotide sequence ID" value="NZ_CAWNYD010000001.1"/>
</dbReference>
<dbReference type="InterPro" id="IPR036318">
    <property type="entry name" value="FAD-bd_PCMH-like_sf"/>
</dbReference>
<sequence>MFDLNTYHRASSAQDAAVLLEQYPDCKILAGGTDVLIKLREGDKCFANLVDISRLPDLSDIKMRDDGSIEIGACVTCSQVINHPLVQQYIPVLAEGAGSLGGPQVRNAATIGGNLCNGAPSADNSSPLLVLNAQVELLSAEGKRTMPLEEFYLGPGKVALNPGELMAHIVIPVDGYQNMGGHFIKYAMRGAMDIATIGCSVACRLEGGSAGNKLADFRIAYTVSAPTPKRCRNAELAMVGQSIADAASIDRLLEKLSQMVLDDLNPRDSWRAGKEFRQHIIRTLSRKVSKQAIERAQSAFLVGAISGGTV</sequence>
<dbReference type="InterPro" id="IPR051312">
    <property type="entry name" value="Diverse_Substr_Oxidored"/>
</dbReference>
<dbReference type="InterPro" id="IPR016166">
    <property type="entry name" value="FAD-bd_PCMH"/>
</dbReference>
<keyword evidence="6" id="KW-1185">Reference proteome</keyword>
<dbReference type="PANTHER" id="PTHR42659:SF9">
    <property type="entry name" value="XANTHINE DEHYDROGENASE FAD-BINDING SUBUNIT XDHB-RELATED"/>
    <property type="match status" value="1"/>
</dbReference>
<dbReference type="FunFam" id="3.30.465.10:FF:000017">
    <property type="entry name" value="Xanthine dehydrogenase, FAD binding subunit"/>
    <property type="match status" value="1"/>
</dbReference>
<name>A0A2V1H3A0_9GAMM</name>
<dbReference type="OrthoDB" id="9814706at2"/>
<dbReference type="Gene3D" id="3.30.390.50">
    <property type="entry name" value="CO dehydrogenase flavoprotein, C-terminal domain"/>
    <property type="match status" value="1"/>
</dbReference>
<dbReference type="NCBIfam" id="NF043083">
    <property type="entry name" value="XdhB_XDHase"/>
    <property type="match status" value="1"/>
</dbReference>
<dbReference type="InterPro" id="IPR016167">
    <property type="entry name" value="FAD-bd_PCMH_sub1"/>
</dbReference>
<feature type="domain" description="FAD-binding PCMH-type" evidence="4">
    <location>
        <begin position="1"/>
        <end position="176"/>
    </location>
</feature>
<dbReference type="PROSITE" id="PS51387">
    <property type="entry name" value="FAD_PCMH"/>
    <property type="match status" value="1"/>
</dbReference>
<dbReference type="NCBIfam" id="NF007427">
    <property type="entry name" value="PRK09971.1"/>
    <property type="match status" value="1"/>
</dbReference>
<dbReference type="SUPFAM" id="SSF55447">
    <property type="entry name" value="CO dehydrogenase flavoprotein C-terminal domain-like"/>
    <property type="match status" value="1"/>
</dbReference>
<dbReference type="EMBL" id="QDDL01000001">
    <property type="protein sequence ID" value="PVZ71698.1"/>
    <property type="molecule type" value="Genomic_DNA"/>
</dbReference>
<comment type="caution">
    <text evidence="5">The sequence shown here is derived from an EMBL/GenBank/DDBJ whole genome shotgun (WGS) entry which is preliminary data.</text>
</comment>
<dbReference type="AlphaFoldDB" id="A0A2V1H3A0"/>
<dbReference type="SUPFAM" id="SSF56176">
    <property type="entry name" value="FAD-binding/transporter-associated domain-like"/>
    <property type="match status" value="1"/>
</dbReference>
<dbReference type="Pfam" id="PF00941">
    <property type="entry name" value="FAD_binding_5"/>
    <property type="match status" value="1"/>
</dbReference>
<dbReference type="GO" id="GO:0071949">
    <property type="term" value="F:FAD binding"/>
    <property type="evidence" value="ECO:0007669"/>
    <property type="project" value="InterPro"/>
</dbReference>
<keyword evidence="2" id="KW-0274">FAD</keyword>
<evidence type="ECO:0000313" key="5">
    <source>
        <dbReference type="EMBL" id="PVZ71698.1"/>
    </source>
</evidence>
<keyword evidence="1" id="KW-0285">Flavoprotein</keyword>
<dbReference type="GO" id="GO:0004854">
    <property type="term" value="F:xanthine dehydrogenase activity"/>
    <property type="evidence" value="ECO:0007669"/>
    <property type="project" value="InterPro"/>
</dbReference>
<gene>
    <name evidence="5" type="ORF">DC094_01335</name>
</gene>
<keyword evidence="3" id="KW-0560">Oxidoreductase</keyword>
<dbReference type="PANTHER" id="PTHR42659">
    <property type="entry name" value="XANTHINE DEHYDROGENASE SUBUNIT C-RELATED"/>
    <property type="match status" value="1"/>
</dbReference>
<dbReference type="Pfam" id="PF03450">
    <property type="entry name" value="CO_deh_flav_C"/>
    <property type="match status" value="1"/>
</dbReference>
<dbReference type="Gene3D" id="3.30.43.10">
    <property type="entry name" value="Uridine Diphospho-n-acetylenolpyruvylglucosamine Reductase, domain 2"/>
    <property type="match status" value="1"/>
</dbReference>
<evidence type="ECO:0000256" key="1">
    <source>
        <dbReference type="ARBA" id="ARBA00022630"/>
    </source>
</evidence>